<organism evidence="1">
    <name type="scientific">Arundo donax</name>
    <name type="common">Giant reed</name>
    <name type="synonym">Donax arundinaceus</name>
    <dbReference type="NCBI Taxonomy" id="35708"/>
    <lineage>
        <taxon>Eukaryota</taxon>
        <taxon>Viridiplantae</taxon>
        <taxon>Streptophyta</taxon>
        <taxon>Embryophyta</taxon>
        <taxon>Tracheophyta</taxon>
        <taxon>Spermatophyta</taxon>
        <taxon>Magnoliopsida</taxon>
        <taxon>Liliopsida</taxon>
        <taxon>Poales</taxon>
        <taxon>Poaceae</taxon>
        <taxon>PACMAD clade</taxon>
        <taxon>Arundinoideae</taxon>
        <taxon>Arundineae</taxon>
        <taxon>Arundo</taxon>
    </lineage>
</organism>
<dbReference type="AlphaFoldDB" id="A0A0A9C605"/>
<protein>
    <submittedName>
        <fullName evidence="1">Uncharacterized protein</fullName>
    </submittedName>
</protein>
<reference evidence="1" key="2">
    <citation type="journal article" date="2015" name="Data Brief">
        <title>Shoot transcriptome of the giant reed, Arundo donax.</title>
        <authorList>
            <person name="Barrero R.A."/>
            <person name="Guerrero F.D."/>
            <person name="Moolhuijzen P."/>
            <person name="Goolsby J.A."/>
            <person name="Tidwell J."/>
            <person name="Bellgard S.E."/>
            <person name="Bellgard M.I."/>
        </authorList>
    </citation>
    <scope>NUCLEOTIDE SEQUENCE</scope>
    <source>
        <tissue evidence="1">Shoot tissue taken approximately 20 cm above the soil surface</tissue>
    </source>
</reference>
<reference evidence="1" key="1">
    <citation type="submission" date="2014-09" db="EMBL/GenBank/DDBJ databases">
        <authorList>
            <person name="Magalhaes I.L.F."/>
            <person name="Oliveira U."/>
            <person name="Santos F.R."/>
            <person name="Vidigal T.H.D.A."/>
            <person name="Brescovit A.D."/>
            <person name="Santos A.J."/>
        </authorList>
    </citation>
    <scope>NUCLEOTIDE SEQUENCE</scope>
    <source>
        <tissue evidence="1">Shoot tissue taken approximately 20 cm above the soil surface</tissue>
    </source>
</reference>
<dbReference type="EMBL" id="GBRH01230953">
    <property type="protein sequence ID" value="JAD66942.1"/>
    <property type="molecule type" value="Transcribed_RNA"/>
</dbReference>
<accession>A0A0A9C605</accession>
<proteinExistence type="predicted"/>
<name>A0A0A9C605_ARUDO</name>
<evidence type="ECO:0000313" key="1">
    <source>
        <dbReference type="EMBL" id="JAD66942.1"/>
    </source>
</evidence>
<sequence length="17" mass="2051">MWYTVSNEIPMFCSKTN</sequence>